<dbReference type="InterPro" id="IPR049680">
    <property type="entry name" value="FLVCR1-2_SLC49-like"/>
</dbReference>
<evidence type="ECO:0000313" key="7">
    <source>
        <dbReference type="EMBL" id="KJX95164.1"/>
    </source>
</evidence>
<dbReference type="InterPro" id="IPR011701">
    <property type="entry name" value="MFS"/>
</dbReference>
<dbReference type="STRING" id="1047168.A0A0F4GCV0"/>
<feature type="transmembrane region" description="Helical" evidence="6">
    <location>
        <begin position="422"/>
        <end position="443"/>
    </location>
</feature>
<organism evidence="7 8">
    <name type="scientific">Zymoseptoria brevis</name>
    <dbReference type="NCBI Taxonomy" id="1047168"/>
    <lineage>
        <taxon>Eukaryota</taxon>
        <taxon>Fungi</taxon>
        <taxon>Dikarya</taxon>
        <taxon>Ascomycota</taxon>
        <taxon>Pezizomycotina</taxon>
        <taxon>Dothideomycetes</taxon>
        <taxon>Dothideomycetidae</taxon>
        <taxon>Mycosphaerellales</taxon>
        <taxon>Mycosphaerellaceae</taxon>
        <taxon>Zymoseptoria</taxon>
    </lineage>
</organism>
<dbReference type="SUPFAM" id="SSF103473">
    <property type="entry name" value="MFS general substrate transporter"/>
    <property type="match status" value="1"/>
</dbReference>
<evidence type="ECO:0000256" key="1">
    <source>
        <dbReference type="ARBA" id="ARBA00004141"/>
    </source>
</evidence>
<dbReference type="GO" id="GO:0016020">
    <property type="term" value="C:membrane"/>
    <property type="evidence" value="ECO:0007669"/>
    <property type="project" value="UniProtKB-SubCell"/>
</dbReference>
<feature type="transmembrane region" description="Helical" evidence="6">
    <location>
        <begin position="455"/>
        <end position="472"/>
    </location>
</feature>
<feature type="transmembrane region" description="Helical" evidence="6">
    <location>
        <begin position="179"/>
        <end position="198"/>
    </location>
</feature>
<feature type="transmembrane region" description="Helical" evidence="6">
    <location>
        <begin position="493"/>
        <end position="513"/>
    </location>
</feature>
<feature type="transmembrane region" description="Helical" evidence="6">
    <location>
        <begin position="112"/>
        <end position="130"/>
    </location>
</feature>
<sequence>MEEKHAYASLSTESPLNDLEQPPSSRSSTASHRSESRGSTMGENIASSSRGHGLQRLYSREGVTSKTGSEPDVYPVQRWDSNRTDTAFIDPEHPDASEVSARPKYRVYKQRWFGLAQLVLLNIIVSWDWLTFAALSSTAAEFFNVSETAINWLSTAFLFAFAIAAPGVIWVLNYHGPKTSILVASALVLVGNWIRYAGTRSGSHGHFGVVMFGQILIGLAQPFVLAAPTRYSNLWFSDSGRVSATAIASLANPLGGALGQLVGPLLATDISGVPSMVLYTAIISSVAAIPSFFISARPPTPPSATAAAEKLDLSLSFHSLVHNGSFYLILIPFSVFVACFNATSTLLNQILEPYGFSETQAGIAGALLIFVGLGTAAVVSPIIDRTQAYLFTLKLLVPFIAIFYTILIFIPGTRSAAGSYIIFALLGAASFSLLPMALELLAITTFPVSPEVSSVVAWTAGQVLGAIFVIIMDALQSTNGYNGEPAGSLKLSLIFQSALAWVVVPLPMFLGFWKFKGAFSSTGLET</sequence>
<keyword evidence="4 6" id="KW-0472">Membrane</keyword>
<accession>A0A0F4GCV0</accession>
<dbReference type="Gene3D" id="1.20.1250.20">
    <property type="entry name" value="MFS general substrate transporter like domains"/>
    <property type="match status" value="1"/>
</dbReference>
<keyword evidence="2 6" id="KW-0812">Transmembrane</keyword>
<keyword evidence="7" id="KW-0675">Receptor</keyword>
<comment type="subcellular location">
    <subcellularLocation>
        <location evidence="1">Membrane</location>
        <topology evidence="1">Multi-pass membrane protein</topology>
    </subcellularLocation>
</comment>
<protein>
    <submittedName>
        <fullName evidence="7">Cell surface receptor major facilitator superfamily transporter transporter like protein</fullName>
    </submittedName>
</protein>
<proteinExistence type="predicted"/>
<feature type="transmembrane region" description="Helical" evidence="6">
    <location>
        <begin position="363"/>
        <end position="383"/>
    </location>
</feature>
<feature type="transmembrane region" description="Helical" evidence="6">
    <location>
        <begin position="204"/>
        <end position="227"/>
    </location>
</feature>
<dbReference type="GO" id="GO:0022857">
    <property type="term" value="F:transmembrane transporter activity"/>
    <property type="evidence" value="ECO:0007669"/>
    <property type="project" value="InterPro"/>
</dbReference>
<dbReference type="AlphaFoldDB" id="A0A0F4GCV0"/>
<keyword evidence="3 6" id="KW-1133">Transmembrane helix</keyword>
<evidence type="ECO:0000313" key="8">
    <source>
        <dbReference type="Proteomes" id="UP000033647"/>
    </source>
</evidence>
<dbReference type="Proteomes" id="UP000033647">
    <property type="component" value="Unassembled WGS sequence"/>
</dbReference>
<evidence type="ECO:0000256" key="5">
    <source>
        <dbReference type="SAM" id="MobiDB-lite"/>
    </source>
</evidence>
<evidence type="ECO:0000256" key="2">
    <source>
        <dbReference type="ARBA" id="ARBA00022692"/>
    </source>
</evidence>
<feature type="compositionally biased region" description="Polar residues" evidence="5">
    <location>
        <begin position="41"/>
        <end position="50"/>
    </location>
</feature>
<dbReference type="PANTHER" id="PTHR10924">
    <property type="entry name" value="MAJOR FACILITATOR SUPERFAMILY PROTEIN-RELATED"/>
    <property type="match status" value="1"/>
</dbReference>
<dbReference type="InterPro" id="IPR036259">
    <property type="entry name" value="MFS_trans_sf"/>
</dbReference>
<dbReference type="EMBL" id="LAFY01004090">
    <property type="protein sequence ID" value="KJX95164.1"/>
    <property type="molecule type" value="Genomic_DNA"/>
</dbReference>
<evidence type="ECO:0000256" key="4">
    <source>
        <dbReference type="ARBA" id="ARBA00023136"/>
    </source>
</evidence>
<dbReference type="OrthoDB" id="422206at2759"/>
<comment type="caution">
    <text evidence="7">The sequence shown here is derived from an EMBL/GenBank/DDBJ whole genome shotgun (WGS) entry which is preliminary data.</text>
</comment>
<name>A0A0F4GCV0_9PEZI</name>
<evidence type="ECO:0000256" key="3">
    <source>
        <dbReference type="ARBA" id="ARBA00022989"/>
    </source>
</evidence>
<gene>
    <name evidence="7" type="ORF">TI39_contig4130g00010</name>
</gene>
<keyword evidence="8" id="KW-1185">Reference proteome</keyword>
<feature type="transmembrane region" description="Helical" evidence="6">
    <location>
        <begin position="276"/>
        <end position="294"/>
    </location>
</feature>
<feature type="region of interest" description="Disordered" evidence="5">
    <location>
        <begin position="1"/>
        <end position="77"/>
    </location>
</feature>
<feature type="transmembrane region" description="Helical" evidence="6">
    <location>
        <begin position="326"/>
        <end position="351"/>
    </location>
</feature>
<reference evidence="7 8" key="1">
    <citation type="submission" date="2015-03" db="EMBL/GenBank/DDBJ databases">
        <title>RNA-seq based gene annotation and comparative genomics of four Zymoseptoria species reveal species-specific pathogenicity related genes and transposable element activity.</title>
        <authorList>
            <person name="Grandaubert J."/>
            <person name="Bhattacharyya A."/>
            <person name="Stukenbrock E.H."/>
        </authorList>
    </citation>
    <scope>NUCLEOTIDE SEQUENCE [LARGE SCALE GENOMIC DNA]</scope>
    <source>
        <strain evidence="7 8">Zb18110</strain>
    </source>
</reference>
<dbReference type="PANTHER" id="PTHR10924:SF6">
    <property type="entry name" value="SOLUTE CARRIER FAMILY 49 MEMBER A3"/>
    <property type="match status" value="1"/>
</dbReference>
<feature type="transmembrane region" description="Helical" evidence="6">
    <location>
        <begin position="150"/>
        <end position="172"/>
    </location>
</feature>
<feature type="transmembrane region" description="Helical" evidence="6">
    <location>
        <begin position="389"/>
        <end position="410"/>
    </location>
</feature>
<evidence type="ECO:0000256" key="6">
    <source>
        <dbReference type="SAM" id="Phobius"/>
    </source>
</evidence>
<dbReference type="Pfam" id="PF07690">
    <property type="entry name" value="MFS_1"/>
    <property type="match status" value="1"/>
</dbReference>